<name>A0ABW6CMD5_9CAUL</name>
<keyword evidence="4" id="KW-0378">Hydrolase</keyword>
<comment type="cofactor">
    <cofactor evidence="1">
        <name>Zn(2+)</name>
        <dbReference type="ChEBI" id="CHEBI:29105"/>
    </cofactor>
</comment>
<dbReference type="Pfam" id="PF01431">
    <property type="entry name" value="Peptidase_M13"/>
    <property type="match status" value="1"/>
</dbReference>
<keyword evidence="11" id="KW-1185">Reference proteome</keyword>
<evidence type="ECO:0000256" key="1">
    <source>
        <dbReference type="ARBA" id="ARBA00001947"/>
    </source>
</evidence>
<gene>
    <name evidence="10" type="ORF">OCL97_09715</name>
</gene>
<dbReference type="InterPro" id="IPR024079">
    <property type="entry name" value="MetalloPept_cat_dom_sf"/>
</dbReference>
<evidence type="ECO:0000256" key="7">
    <source>
        <dbReference type="SAM" id="SignalP"/>
    </source>
</evidence>
<feature type="signal peptide" evidence="7">
    <location>
        <begin position="1"/>
        <end position="21"/>
    </location>
</feature>
<dbReference type="Pfam" id="PF05649">
    <property type="entry name" value="Peptidase_M13_N"/>
    <property type="match status" value="1"/>
</dbReference>
<keyword evidence="3" id="KW-0479">Metal-binding</keyword>
<dbReference type="PRINTS" id="PR00786">
    <property type="entry name" value="NEPRILYSIN"/>
</dbReference>
<evidence type="ECO:0000256" key="2">
    <source>
        <dbReference type="ARBA" id="ARBA00022670"/>
    </source>
</evidence>
<evidence type="ECO:0000256" key="3">
    <source>
        <dbReference type="ARBA" id="ARBA00022723"/>
    </source>
</evidence>
<feature type="domain" description="Peptidase M13 C-terminal" evidence="8">
    <location>
        <begin position="502"/>
        <end position="702"/>
    </location>
</feature>
<sequence length="705" mass="76652">MTNLKVLLLAACAPVILSACASLGAAPPAQLPAPAPVAEAPRAKPVYGTFGFDTAGMDRSVKPGDDFFAYANGTWAATTEIPADRSSYNTFAVLREIASKRTVELIETAAKTQGPAGSEARMIGDYYASFMDEAAIEAKGAGPLAPELAAIAAIKTRKDLSAQLGATIRADVDILNATTTKTERLFGLWVVEDLNDTSRYLPYIVQGGLGMPDRAYYLDAGAKYVDLRAKYRTHVANQLRLAGFSDVDARAARVVALETKIAATHWTVADTFEIKKNNVQWTRAELARKAPGMDWDAFLTAAGLADQPVFGAWQSSAISGEARLVGSEPIAAWQDYLAFHAVERGSPYLSKAFVDESFAFNATALSGTPQQAERWKRGVDFTGNTLGEAIGKLYIAKYFPAESKAEVQEMVKNILAAFGKRIDRLDWMDAATKAKAHEKLANFQVGVGYPDRWRDYSGLSIVAGDAYGNWRRGELFEYRRNLAKLGGPVDRGEWYMTPQTVNALYAPMQNSISFPAAILQAPFFDPAADPAVNYGAIGGVIGHEISHGFDDTGALFDARGNVRNWWTDADMAHFKASSKQLVEQYNGYKALPDLSVNGELTLGENIADLAGLATSYDAYHLSLNGAPAPVIDGVTADQRIFLGWAQNYRGKYREAALRRVLLTDGHAPGEYRADTVRNLDAWYPAFDAKPGEKLYLAPADRVKIW</sequence>
<evidence type="ECO:0000259" key="8">
    <source>
        <dbReference type="Pfam" id="PF01431"/>
    </source>
</evidence>
<dbReference type="CDD" id="cd08662">
    <property type="entry name" value="M13"/>
    <property type="match status" value="1"/>
</dbReference>
<dbReference type="Gene3D" id="1.10.1380.10">
    <property type="entry name" value="Neutral endopeptidase , domain2"/>
    <property type="match status" value="1"/>
</dbReference>
<dbReference type="Gene3D" id="3.40.390.10">
    <property type="entry name" value="Collagenase (Catalytic Domain)"/>
    <property type="match status" value="1"/>
</dbReference>
<keyword evidence="5" id="KW-0862">Zinc</keyword>
<dbReference type="InterPro" id="IPR018497">
    <property type="entry name" value="Peptidase_M13_C"/>
</dbReference>
<dbReference type="PROSITE" id="PS51257">
    <property type="entry name" value="PROKAR_LIPOPROTEIN"/>
    <property type="match status" value="1"/>
</dbReference>
<dbReference type="InterPro" id="IPR000718">
    <property type="entry name" value="Peptidase_M13"/>
</dbReference>
<dbReference type="RefSeq" id="WP_377369719.1">
    <property type="nucleotide sequence ID" value="NZ_JAOTJD010000015.1"/>
</dbReference>
<dbReference type="InterPro" id="IPR042089">
    <property type="entry name" value="Peptidase_M13_dom_2"/>
</dbReference>
<dbReference type="PANTHER" id="PTHR11733">
    <property type="entry name" value="ZINC METALLOPROTEASE FAMILY M13 NEPRILYSIN-RELATED"/>
    <property type="match status" value="1"/>
</dbReference>
<evidence type="ECO:0000313" key="11">
    <source>
        <dbReference type="Proteomes" id="UP001598130"/>
    </source>
</evidence>
<accession>A0ABW6CMD5</accession>
<keyword evidence="7" id="KW-0732">Signal</keyword>
<dbReference type="InterPro" id="IPR008753">
    <property type="entry name" value="Peptidase_M13_N"/>
</dbReference>
<evidence type="ECO:0000256" key="6">
    <source>
        <dbReference type="ARBA" id="ARBA00023049"/>
    </source>
</evidence>
<dbReference type="Proteomes" id="UP001598130">
    <property type="component" value="Unassembled WGS sequence"/>
</dbReference>
<dbReference type="EMBL" id="JAOTJD010000015">
    <property type="protein sequence ID" value="MFD3264235.1"/>
    <property type="molecule type" value="Genomic_DNA"/>
</dbReference>
<evidence type="ECO:0000256" key="4">
    <source>
        <dbReference type="ARBA" id="ARBA00022801"/>
    </source>
</evidence>
<keyword evidence="2" id="KW-0645">Protease</keyword>
<keyword evidence="6" id="KW-0482">Metalloprotease</keyword>
<proteinExistence type="predicted"/>
<evidence type="ECO:0000256" key="5">
    <source>
        <dbReference type="ARBA" id="ARBA00022833"/>
    </source>
</evidence>
<comment type="caution">
    <text evidence="10">The sequence shown here is derived from an EMBL/GenBank/DDBJ whole genome shotgun (WGS) entry which is preliminary data.</text>
</comment>
<reference evidence="10 11" key="1">
    <citation type="submission" date="2022-09" db="EMBL/GenBank/DDBJ databases">
        <title>New species of Phenylobacterium.</title>
        <authorList>
            <person name="Mieszkin S."/>
        </authorList>
    </citation>
    <scope>NUCLEOTIDE SEQUENCE [LARGE SCALE GENOMIC DNA]</scope>
    <source>
        <strain evidence="10 11">HK31-G</strain>
    </source>
</reference>
<evidence type="ECO:0000259" key="9">
    <source>
        <dbReference type="Pfam" id="PF05649"/>
    </source>
</evidence>
<feature type="chain" id="PRO_5045969662" evidence="7">
    <location>
        <begin position="22"/>
        <end position="705"/>
    </location>
</feature>
<dbReference type="SUPFAM" id="SSF55486">
    <property type="entry name" value="Metalloproteases ('zincins'), catalytic domain"/>
    <property type="match status" value="1"/>
</dbReference>
<evidence type="ECO:0000313" key="10">
    <source>
        <dbReference type="EMBL" id="MFD3264235.1"/>
    </source>
</evidence>
<feature type="domain" description="Peptidase M13 N-terminal" evidence="9">
    <location>
        <begin position="63"/>
        <end position="450"/>
    </location>
</feature>
<dbReference type="PANTHER" id="PTHR11733:SF211">
    <property type="entry name" value="OLIGOPEPTIDASE LIPOPROTEIN M13 FAMILY"/>
    <property type="match status" value="1"/>
</dbReference>
<protein>
    <submittedName>
        <fullName evidence="10">M13 family metallopeptidase</fullName>
    </submittedName>
</protein>
<organism evidence="10 11">
    <name type="scientific">Phenylobacterium ferrooxidans</name>
    <dbReference type="NCBI Taxonomy" id="2982689"/>
    <lineage>
        <taxon>Bacteria</taxon>
        <taxon>Pseudomonadati</taxon>
        <taxon>Pseudomonadota</taxon>
        <taxon>Alphaproteobacteria</taxon>
        <taxon>Caulobacterales</taxon>
        <taxon>Caulobacteraceae</taxon>
        <taxon>Phenylobacterium</taxon>
    </lineage>
</organism>
<dbReference type="PROSITE" id="PS51885">
    <property type="entry name" value="NEPRILYSIN"/>
    <property type="match status" value="1"/>
</dbReference>